<evidence type="ECO:0000313" key="7">
    <source>
        <dbReference type="Proteomes" id="UP000585474"/>
    </source>
</evidence>
<comment type="caution">
    <text evidence="6">The sequence shown here is derived from an EMBL/GenBank/DDBJ whole genome shotgun (WGS) entry which is preliminary data.</text>
</comment>
<feature type="domain" description="HTH myb-type" evidence="5">
    <location>
        <begin position="636"/>
        <end position="692"/>
    </location>
</feature>
<keyword evidence="2" id="KW-0539">Nucleus</keyword>
<feature type="domain" description="Myb-like" evidence="4">
    <location>
        <begin position="635"/>
        <end position="690"/>
    </location>
</feature>
<dbReference type="GO" id="GO:0005634">
    <property type="term" value="C:nucleus"/>
    <property type="evidence" value="ECO:0007669"/>
    <property type="project" value="UniProtKB-SubCell"/>
</dbReference>
<dbReference type="PROSITE" id="PS50090">
    <property type="entry name" value="MYB_LIKE"/>
    <property type="match status" value="1"/>
</dbReference>
<evidence type="ECO:0000256" key="3">
    <source>
        <dbReference type="SAM" id="MobiDB-lite"/>
    </source>
</evidence>
<dbReference type="InterPro" id="IPR001005">
    <property type="entry name" value="SANT/Myb"/>
</dbReference>
<accession>A0A7J0FKX3</accession>
<keyword evidence="7" id="KW-1185">Reference proteome</keyword>
<dbReference type="PANTHER" id="PTHR46993:SF6">
    <property type="entry name" value="MYB TRANSCRIPTION FACTOR"/>
    <property type="match status" value="1"/>
</dbReference>
<dbReference type="InterPro" id="IPR009057">
    <property type="entry name" value="Homeodomain-like_sf"/>
</dbReference>
<name>A0A7J0FKX3_9ERIC</name>
<dbReference type="SMART" id="SM00717">
    <property type="entry name" value="SANT"/>
    <property type="match status" value="1"/>
</dbReference>
<comment type="subcellular location">
    <subcellularLocation>
        <location evidence="1">Nucleus</location>
    </subcellularLocation>
</comment>
<proteinExistence type="predicted"/>
<dbReference type="PANTHER" id="PTHR46993">
    <property type="entry name" value="MYB TRANSCRIPTION FACTOR"/>
    <property type="match status" value="1"/>
</dbReference>
<dbReference type="AlphaFoldDB" id="A0A7J0FKX3"/>
<dbReference type="Proteomes" id="UP000585474">
    <property type="component" value="Unassembled WGS sequence"/>
</dbReference>
<evidence type="ECO:0000256" key="1">
    <source>
        <dbReference type="ARBA" id="ARBA00004123"/>
    </source>
</evidence>
<dbReference type="OrthoDB" id="608866at2759"/>
<dbReference type="SUPFAM" id="SSF46689">
    <property type="entry name" value="Homeodomain-like"/>
    <property type="match status" value="1"/>
</dbReference>
<dbReference type="CDD" id="cd11660">
    <property type="entry name" value="SANT_TRF"/>
    <property type="match status" value="1"/>
</dbReference>
<dbReference type="PROSITE" id="PS51294">
    <property type="entry name" value="HTH_MYB"/>
    <property type="match status" value="1"/>
</dbReference>
<evidence type="ECO:0000313" key="6">
    <source>
        <dbReference type="EMBL" id="GFY99368.1"/>
    </source>
</evidence>
<reference evidence="6 7" key="1">
    <citation type="submission" date="2019-07" db="EMBL/GenBank/DDBJ databases">
        <title>De Novo Assembly of kiwifruit Actinidia rufa.</title>
        <authorList>
            <person name="Sugita-Konishi S."/>
            <person name="Sato K."/>
            <person name="Mori E."/>
            <person name="Abe Y."/>
            <person name="Kisaki G."/>
            <person name="Hamano K."/>
            <person name="Suezawa K."/>
            <person name="Otani M."/>
            <person name="Fukuda T."/>
            <person name="Manabe T."/>
            <person name="Gomi K."/>
            <person name="Tabuchi M."/>
            <person name="Akimitsu K."/>
            <person name="Kataoka I."/>
        </authorList>
    </citation>
    <scope>NUCLEOTIDE SEQUENCE [LARGE SCALE GENOMIC DNA]</scope>
    <source>
        <strain evidence="7">cv. Fuchu</strain>
    </source>
</reference>
<feature type="region of interest" description="Disordered" evidence="3">
    <location>
        <begin position="228"/>
        <end position="247"/>
    </location>
</feature>
<gene>
    <name evidence="6" type="ORF">Acr_13g0007690</name>
</gene>
<organism evidence="6 7">
    <name type="scientific">Actinidia rufa</name>
    <dbReference type="NCBI Taxonomy" id="165716"/>
    <lineage>
        <taxon>Eukaryota</taxon>
        <taxon>Viridiplantae</taxon>
        <taxon>Streptophyta</taxon>
        <taxon>Embryophyta</taxon>
        <taxon>Tracheophyta</taxon>
        <taxon>Spermatophyta</taxon>
        <taxon>Magnoliopsida</taxon>
        <taxon>eudicotyledons</taxon>
        <taxon>Gunneridae</taxon>
        <taxon>Pentapetalae</taxon>
        <taxon>asterids</taxon>
        <taxon>Ericales</taxon>
        <taxon>Actinidiaceae</taxon>
        <taxon>Actinidia</taxon>
    </lineage>
</organism>
<dbReference type="Gene3D" id="1.10.246.220">
    <property type="match status" value="1"/>
</dbReference>
<evidence type="ECO:0000259" key="5">
    <source>
        <dbReference type="PROSITE" id="PS51294"/>
    </source>
</evidence>
<evidence type="ECO:0000256" key="2">
    <source>
        <dbReference type="ARBA" id="ARBA00023242"/>
    </source>
</evidence>
<dbReference type="Pfam" id="PF00249">
    <property type="entry name" value="Myb_DNA-binding"/>
    <property type="match status" value="1"/>
</dbReference>
<protein>
    <submittedName>
        <fullName evidence="6">Uncharacterized protein</fullName>
    </submittedName>
</protein>
<dbReference type="InterPro" id="IPR017930">
    <property type="entry name" value="Myb_dom"/>
</dbReference>
<dbReference type="EMBL" id="BJWL01000013">
    <property type="protein sequence ID" value="GFY99368.1"/>
    <property type="molecule type" value="Genomic_DNA"/>
</dbReference>
<sequence length="692" mass="76374">MDIDVARWVLEFLLRQSFDDRVLNALLRVLPISNDDSRLKKAMFLRRIESEIAKGSVSEKILEFLERIEELDYEEKVATPEAMKRAYCSVAVDCTLRFLDEREKYFDAVKRIWSGKVWKMDRLEDVGLVSDELVCWKDDIEAAVCDSSVCENVRMKSKGIEALEAVRTYVAKAWESMGPSFLEVVAGTVSDDAMREVLGWGGGGKYEQVVGERGASLPDLSHDLAVPNDNKAIDGDAAEQSDGNRKDNGVCEDNEVFWLTELSIGGDLGGSFVWFWWLFEFGVTSVGFFSNLLEILRWMHVSGVDDHSGDGRGCAIGEGGHFKRSSTIGVPLGITAKTNALPVESGSVAVAMMVFVVIFKRGVVLPVRKHVAIKRSRGATSGTSRGSKIADTEEMDVRKSSNKYDCLPTPEINKVQEALRTSSLELQAAVKDPLPAALQLADNVISSMGGESMIQGPSVGQGNVDAPDPFVGTSAETAPDNEANRDNQCCRPQNNVPKASLMARNSTAVEQMDGIQLSKPSGLQKYIDVSASTSLKKYENSESAHLHMHGNSNGALNSSCQSTSPGVPTRLHGLLGHPVTEAPTHGVLGLAPSLWDDSIDTLPEGSPGRGCRLHLPTPKRRLVSPLKKHENMNYVKRRIRKKWSTMEEDTLRTGVQKFGTGNWKVILNSYRDVFEERTEVDLKDKWRNMIRY</sequence>
<evidence type="ECO:0000259" key="4">
    <source>
        <dbReference type="PROSITE" id="PS50090"/>
    </source>
</evidence>